<accession>A0A9N6YIX5</accession>
<sequence length="174" mass="20532">MNLSRTMSQCIVSFRESEDDDYIKLAMSTYRKRLLTVRYLMRVWSPELYYDAMSIKSLHMSYTEHMSASCVECDRKDMVTDCLKDHVFDPMIHDNLMIKGTNLDGLAVVGCGQYIRNTKMMKILYWVSRARLLFEDKHIGFPPLRFSVRRQSGFTCVYCFLKRLKMTDPYSELP</sequence>
<name>A0A9N6YIX5_9RHAB</name>
<organism evidence="1">
    <name type="scientific">Picea virus 1</name>
    <dbReference type="NCBI Taxonomy" id="2977979"/>
    <lineage>
        <taxon>Viruses</taxon>
        <taxon>Riboviria</taxon>
        <taxon>Orthornavirae</taxon>
        <taxon>Negarnaviricota</taxon>
        <taxon>Haploviricotina</taxon>
        <taxon>Monjiviricetes</taxon>
        <taxon>Mononegavirales</taxon>
        <taxon>Rhabdoviridae</taxon>
        <taxon>Betarhabdovirinae</taxon>
        <taxon>Alphagymnorhavirus</taxon>
        <taxon>Alphagymnorhavirus piceae</taxon>
    </lineage>
</organism>
<reference evidence="1" key="1">
    <citation type="journal article" date="2022" name="bioRxiv">
        <title>Unlocking the hidden genetic diversity of varicosaviruses, the neglected plant rhabdoviruses.</title>
        <authorList>
            <person name="Bejerman N."/>
            <person name="Dietzgen R.G."/>
            <person name="Debat H."/>
        </authorList>
    </citation>
    <scope>NUCLEOTIDE SEQUENCE</scope>
</reference>
<protein>
    <submittedName>
        <fullName evidence="1">Protein 4</fullName>
    </submittedName>
</protein>
<proteinExistence type="predicted"/>
<evidence type="ECO:0000313" key="1">
    <source>
        <dbReference type="EMBL" id="DAZ90775.1"/>
    </source>
</evidence>
<dbReference type="EMBL" id="BK061792">
    <property type="protein sequence ID" value="DAZ90775.1"/>
    <property type="molecule type" value="Viral_cRNA"/>
</dbReference>